<comment type="caution">
    <text evidence="4">The sequence shown here is derived from an EMBL/GenBank/DDBJ whole genome shotgun (WGS) entry which is preliminary data.</text>
</comment>
<evidence type="ECO:0000259" key="3">
    <source>
        <dbReference type="Pfam" id="PF07495"/>
    </source>
</evidence>
<protein>
    <recommendedName>
        <fullName evidence="3">Two component regulator three Y domain-containing protein</fullName>
    </recommendedName>
</protein>
<dbReference type="InterPro" id="IPR011123">
    <property type="entry name" value="Y_Y_Y"/>
</dbReference>
<dbReference type="Proteomes" id="UP001320876">
    <property type="component" value="Unassembled WGS sequence"/>
</dbReference>
<name>A0ABT3GLY6_9BACT</name>
<evidence type="ECO:0000313" key="4">
    <source>
        <dbReference type="EMBL" id="MCW1924476.1"/>
    </source>
</evidence>
<dbReference type="RefSeq" id="WP_264488583.1">
    <property type="nucleotide sequence ID" value="NZ_JAPDDT010000008.1"/>
</dbReference>
<gene>
    <name evidence="4" type="ORF">OKA05_18055</name>
</gene>
<evidence type="ECO:0000256" key="1">
    <source>
        <dbReference type="SAM" id="MobiDB-lite"/>
    </source>
</evidence>
<keyword evidence="2" id="KW-0812">Transmembrane</keyword>
<evidence type="ECO:0000313" key="5">
    <source>
        <dbReference type="Proteomes" id="UP001320876"/>
    </source>
</evidence>
<keyword evidence="2" id="KW-0472">Membrane</keyword>
<dbReference type="Gene3D" id="2.60.40.10">
    <property type="entry name" value="Immunoglobulins"/>
    <property type="match status" value="1"/>
</dbReference>
<keyword evidence="5" id="KW-1185">Reference proteome</keyword>
<evidence type="ECO:0000256" key="2">
    <source>
        <dbReference type="SAM" id="Phobius"/>
    </source>
</evidence>
<feature type="region of interest" description="Disordered" evidence="1">
    <location>
        <begin position="140"/>
        <end position="166"/>
    </location>
</feature>
<dbReference type="EMBL" id="JAPDDT010000008">
    <property type="protein sequence ID" value="MCW1924476.1"/>
    <property type="molecule type" value="Genomic_DNA"/>
</dbReference>
<dbReference type="InterPro" id="IPR013783">
    <property type="entry name" value="Ig-like_fold"/>
</dbReference>
<reference evidence="4 5" key="1">
    <citation type="submission" date="2022-10" db="EMBL/GenBank/DDBJ databases">
        <title>Luteolibacter arcticus strain CCTCC AB 2014275, whole genome shotgun sequencing project.</title>
        <authorList>
            <person name="Zhao G."/>
            <person name="Shen L."/>
        </authorList>
    </citation>
    <scope>NUCLEOTIDE SEQUENCE [LARGE SCALE GENOMIC DNA]</scope>
    <source>
        <strain evidence="4 5">CCTCC AB 2014275</strain>
    </source>
</reference>
<organism evidence="4 5">
    <name type="scientific">Luteolibacter arcticus</name>
    <dbReference type="NCBI Taxonomy" id="1581411"/>
    <lineage>
        <taxon>Bacteria</taxon>
        <taxon>Pseudomonadati</taxon>
        <taxon>Verrucomicrobiota</taxon>
        <taxon>Verrucomicrobiia</taxon>
        <taxon>Verrucomicrobiales</taxon>
        <taxon>Verrucomicrobiaceae</taxon>
        <taxon>Luteolibacter</taxon>
    </lineage>
</organism>
<accession>A0ABT3GLY6</accession>
<feature type="region of interest" description="Disordered" evidence="1">
    <location>
        <begin position="1"/>
        <end position="20"/>
    </location>
</feature>
<proteinExistence type="predicted"/>
<feature type="transmembrane region" description="Helical" evidence="2">
    <location>
        <begin position="104"/>
        <end position="126"/>
    </location>
</feature>
<feature type="domain" description="Two component regulator three Y" evidence="3">
    <location>
        <begin position="33"/>
        <end position="96"/>
    </location>
</feature>
<dbReference type="Pfam" id="PF07495">
    <property type="entry name" value="Y_Y_Y"/>
    <property type="match status" value="1"/>
</dbReference>
<sequence length="189" mass="21618">MRIEEMLVDGKSTQGATVPPGPRELEIRYTAFNYAKPRQLRFRHRLVELDTMWTEAGQQRSARFSLLPPGRYRFEVSAANPDGRSSEPVAGLHFTVEPFLWQTLWFQIGMMLLLVTGGGAAVAGWARLRVRRAQEREHLARAAADAQQHHRRPDDQPKQQFHRRGQRALVHCSRHRHISRGLSPPAAVM</sequence>
<keyword evidence="2" id="KW-1133">Transmembrane helix</keyword>